<dbReference type="Pfam" id="PF13193">
    <property type="entry name" value="AMP-binding_C"/>
    <property type="match status" value="1"/>
</dbReference>
<name>A0A0K2W6L4_MESPL</name>
<dbReference type="GO" id="GO:0031956">
    <property type="term" value="F:medium-chain fatty acid-CoA ligase activity"/>
    <property type="evidence" value="ECO:0007669"/>
    <property type="project" value="TreeGrafter"/>
</dbReference>
<dbReference type="Gene3D" id="3.30.300.30">
    <property type="match status" value="1"/>
</dbReference>
<organism evidence="8 9">
    <name type="scientific">Mesorhizobium plurifarium</name>
    <dbReference type="NCBI Taxonomy" id="69974"/>
    <lineage>
        <taxon>Bacteria</taxon>
        <taxon>Pseudomonadati</taxon>
        <taxon>Pseudomonadota</taxon>
        <taxon>Alphaproteobacteria</taxon>
        <taxon>Hyphomicrobiales</taxon>
        <taxon>Phyllobacteriaceae</taxon>
        <taxon>Mesorhizobium</taxon>
    </lineage>
</organism>
<evidence type="ECO:0000313" key="9">
    <source>
        <dbReference type="Proteomes" id="UP000182888"/>
    </source>
</evidence>
<dbReference type="CDD" id="cd05917">
    <property type="entry name" value="FACL_like_2"/>
    <property type="match status" value="1"/>
</dbReference>
<dbReference type="InterPro" id="IPR020845">
    <property type="entry name" value="AMP-binding_CS"/>
</dbReference>
<feature type="domain" description="AMP-binding enzyme C-terminal" evidence="7">
    <location>
        <begin position="491"/>
        <end position="566"/>
    </location>
</feature>
<dbReference type="PANTHER" id="PTHR43201">
    <property type="entry name" value="ACYL-COA SYNTHETASE"/>
    <property type="match status" value="1"/>
</dbReference>
<accession>A0A0K2W6L4</accession>
<dbReference type="EMBL" id="CCND01000050">
    <property type="protein sequence ID" value="CDX62897.1"/>
    <property type="molecule type" value="Genomic_DNA"/>
</dbReference>
<keyword evidence="2 8" id="KW-0436">Ligase</keyword>
<dbReference type="SUPFAM" id="SSF56801">
    <property type="entry name" value="Acetyl-CoA synthetase-like"/>
    <property type="match status" value="1"/>
</dbReference>
<dbReference type="GO" id="GO:0006631">
    <property type="term" value="P:fatty acid metabolic process"/>
    <property type="evidence" value="ECO:0007669"/>
    <property type="project" value="TreeGrafter"/>
</dbReference>
<evidence type="ECO:0000259" key="6">
    <source>
        <dbReference type="Pfam" id="PF00501"/>
    </source>
</evidence>
<protein>
    <recommendedName>
        <fullName evidence="5">3-methylmercaptopropionyl-CoA ligase</fullName>
        <ecNumber evidence="4">6.2.1.44</ecNumber>
    </recommendedName>
</protein>
<gene>
    <name evidence="8" type="primary">acsf</name>
    <name evidence="8" type="ORF">MPL1032_70112</name>
</gene>
<dbReference type="FunFam" id="3.40.50.12780:FF:000003">
    <property type="entry name" value="Long-chain-fatty-acid--CoA ligase FadD"/>
    <property type="match status" value="1"/>
</dbReference>
<proteinExistence type="inferred from homology"/>
<evidence type="ECO:0000256" key="3">
    <source>
        <dbReference type="ARBA" id="ARBA00051915"/>
    </source>
</evidence>
<dbReference type="InterPro" id="IPR000873">
    <property type="entry name" value="AMP-dep_synth/lig_dom"/>
</dbReference>
<sequence>MAIKLDELMNATNLRGRGAGGAFIAPLGGKAHVSGDRSAPLLDKTIPELFSETVSRYATLDAAVFAGQDKRFTWSELSDAVDALAAGFLALGLEKGDRVGIWSPNRWEWLVTQFATARIGLILVNINPAYRLTELEFALNKVGCKALVTAAQFKTSDYLGMIETLAPEIAKAEPGKLKAKKLPALKIVIRMGDDNSPGMFNFGDVLATAARDDYDKLDRITESLKPGDAINIQFTSGTTGAPKGATLTHSNIVNNGNFVTSAIKLTVDDRLCIPVPLYHCFGMSMGTMGCVSKGATMVFPGEGFDAGATLKAVAQERCTGLYGVPTMFVAMLDQADFASFDLSSLRTGIMAGSPCPIEVMKKVVSLMNMSQVTIAYGMTETSPVSFQSSVDDPLEKRVSTVGRIHPHVEVKAIAADGATVAVGEPGELCTRGYSVMKGYWDDADKTREAIDADGWMHTGDLATIDAEGYCNIVGRVKDMVIRGGENVYPREVEEFLYRHPKIKEVQVFGIPDAKYGEELCAWIVLKPGQIATEQEIKAFCAGQIAHYKVPRYIRFRTELPMTVTGKPQKFLMRAAMVEELGLVAQKTA</sequence>
<evidence type="ECO:0000256" key="5">
    <source>
        <dbReference type="ARBA" id="ARBA00067668"/>
    </source>
</evidence>
<evidence type="ECO:0000256" key="2">
    <source>
        <dbReference type="ARBA" id="ARBA00022598"/>
    </source>
</evidence>
<comment type="similarity">
    <text evidence="1">Belongs to the ATP-dependent AMP-binding enzyme family.</text>
</comment>
<feature type="domain" description="AMP-dependent synthetase/ligase" evidence="6">
    <location>
        <begin position="52"/>
        <end position="440"/>
    </location>
</feature>
<dbReference type="InterPro" id="IPR025110">
    <property type="entry name" value="AMP-bd_C"/>
</dbReference>
<evidence type="ECO:0000313" key="8">
    <source>
        <dbReference type="EMBL" id="CDX62897.1"/>
    </source>
</evidence>
<dbReference type="AlphaFoldDB" id="A0A0K2W6L4"/>
<evidence type="ECO:0000256" key="1">
    <source>
        <dbReference type="ARBA" id="ARBA00006432"/>
    </source>
</evidence>
<dbReference type="NCBIfam" id="NF009233">
    <property type="entry name" value="PRK12583.1"/>
    <property type="match status" value="1"/>
</dbReference>
<comment type="catalytic activity">
    <reaction evidence="3">
        <text>3-(methylsulfanyl)propanoate + ATP + CoA = 3-(methylsulfanyl)propanoyl-CoA + AMP + diphosphate</text>
        <dbReference type="Rhea" id="RHEA:43052"/>
        <dbReference type="ChEBI" id="CHEBI:30616"/>
        <dbReference type="ChEBI" id="CHEBI:33019"/>
        <dbReference type="ChEBI" id="CHEBI:49016"/>
        <dbReference type="ChEBI" id="CHEBI:57287"/>
        <dbReference type="ChEBI" id="CHEBI:82815"/>
        <dbReference type="ChEBI" id="CHEBI:456215"/>
        <dbReference type="EC" id="6.2.1.44"/>
    </reaction>
    <physiologicalReaction direction="left-to-right" evidence="3">
        <dbReference type="Rhea" id="RHEA:43053"/>
    </physiologicalReaction>
</comment>
<dbReference type="FunFam" id="3.30.300.30:FF:000008">
    <property type="entry name" value="2,3-dihydroxybenzoate-AMP ligase"/>
    <property type="match status" value="1"/>
</dbReference>
<dbReference type="Pfam" id="PF00501">
    <property type="entry name" value="AMP-binding"/>
    <property type="match status" value="1"/>
</dbReference>
<dbReference type="InterPro" id="IPR042099">
    <property type="entry name" value="ANL_N_sf"/>
</dbReference>
<dbReference type="Proteomes" id="UP000182888">
    <property type="component" value="Unassembled WGS sequence"/>
</dbReference>
<dbReference type="PROSITE" id="PS00455">
    <property type="entry name" value="AMP_BINDING"/>
    <property type="match status" value="1"/>
</dbReference>
<dbReference type="Gene3D" id="3.40.50.12780">
    <property type="entry name" value="N-terminal domain of ligase-like"/>
    <property type="match status" value="1"/>
</dbReference>
<dbReference type="EC" id="6.2.1.44" evidence="4"/>
<reference evidence="9" key="1">
    <citation type="submission" date="2014-08" db="EMBL/GenBank/DDBJ databases">
        <authorList>
            <person name="Edwards T."/>
        </authorList>
    </citation>
    <scope>NUCLEOTIDE SEQUENCE [LARGE SCALE GENOMIC DNA]</scope>
</reference>
<evidence type="ECO:0000259" key="7">
    <source>
        <dbReference type="Pfam" id="PF13193"/>
    </source>
</evidence>
<dbReference type="InterPro" id="IPR045851">
    <property type="entry name" value="AMP-bd_C_sf"/>
</dbReference>
<dbReference type="PANTHER" id="PTHR43201:SF5">
    <property type="entry name" value="MEDIUM-CHAIN ACYL-COA LIGASE ACSF2, MITOCHONDRIAL"/>
    <property type="match status" value="1"/>
</dbReference>
<evidence type="ECO:0000256" key="4">
    <source>
        <dbReference type="ARBA" id="ARBA00066616"/>
    </source>
</evidence>